<evidence type="ECO:0000259" key="6">
    <source>
        <dbReference type="Pfam" id="PF01765"/>
    </source>
</evidence>
<dbReference type="PANTHER" id="PTHR20982">
    <property type="entry name" value="RIBOSOME RECYCLING FACTOR"/>
    <property type="match status" value="1"/>
</dbReference>
<gene>
    <name evidence="8" type="primary">LOC107002995</name>
</gene>
<dbReference type="Gene3D" id="1.10.132.20">
    <property type="entry name" value="Ribosome-recycling factor"/>
    <property type="match status" value="1"/>
</dbReference>
<protein>
    <recommendedName>
        <fullName evidence="3">Ribosome-recycling factor, chloroplastic</fullName>
    </recommendedName>
    <alternativeName>
        <fullName evidence="5">Ribosome-releasing factor, chloroplastic</fullName>
    </alternativeName>
</protein>
<dbReference type="Pfam" id="PF01765">
    <property type="entry name" value="RRF"/>
    <property type="match status" value="1"/>
</dbReference>
<dbReference type="PANTHER" id="PTHR20982:SF3">
    <property type="entry name" value="MITOCHONDRIAL RIBOSOME RECYCLING FACTOR PSEUDO 1"/>
    <property type="match status" value="1"/>
</dbReference>
<proteinExistence type="inferred from homology"/>
<dbReference type="GeneID" id="107002995"/>
<evidence type="ECO:0000256" key="4">
    <source>
        <dbReference type="ARBA" id="ARBA00022917"/>
    </source>
</evidence>
<reference evidence="8" key="2">
    <citation type="submission" date="2025-08" db="UniProtKB">
        <authorList>
            <consortium name="RefSeq"/>
        </authorList>
    </citation>
    <scope>IDENTIFICATION</scope>
</reference>
<dbReference type="SUPFAM" id="SSF55194">
    <property type="entry name" value="Ribosome recycling factor, RRF"/>
    <property type="match status" value="1"/>
</dbReference>
<evidence type="ECO:0000313" key="8">
    <source>
        <dbReference type="RefSeq" id="XP_027768991.1"/>
    </source>
</evidence>
<evidence type="ECO:0000256" key="1">
    <source>
        <dbReference type="ARBA" id="ARBA00002952"/>
    </source>
</evidence>
<dbReference type="InterPro" id="IPR002661">
    <property type="entry name" value="Ribosome_recyc_fac"/>
</dbReference>
<keyword evidence="7" id="KW-1185">Reference proteome</keyword>
<dbReference type="Gene3D" id="3.30.1360.40">
    <property type="match status" value="1"/>
</dbReference>
<evidence type="ECO:0000256" key="2">
    <source>
        <dbReference type="ARBA" id="ARBA00005912"/>
    </source>
</evidence>
<keyword evidence="4" id="KW-0648">Protein biosynthesis</keyword>
<comment type="similarity">
    <text evidence="2">Belongs to the RRF family.</text>
</comment>
<dbReference type="RefSeq" id="XP_027768991.1">
    <property type="nucleotide sequence ID" value="XM_027913190.1"/>
</dbReference>
<sequence>MAISTRRALAAYRNIYGALRATNFSANRLIGSTLSPIRYETVPCSLEQTTNFLLESRRSFAKGRKQIKEELDGDDYGSVTTAVNVGPNIKATAVSQMEAAIDALSRELTKLRTGRASAGMLDHIIVDSGGVKTPLCRMAVISVLDPKTLSVNPYDPDSLKELEKAIISSPLGLNPQSDNQRLIVPIPPLTKEHVQAVCKVVAKSSEDVKQSIRRARQKYTLDNCIWLLLKSWMTTTKLS</sequence>
<reference evidence="7" key="1">
    <citation type="journal article" date="2014" name="Nat. Genet.">
        <title>The genome of the stress-tolerant wild tomato species Solanum pennellii.</title>
        <authorList>
            <person name="Bolger A."/>
            <person name="Scossa F."/>
            <person name="Bolger M.E."/>
            <person name="Lanz C."/>
            <person name="Maumus F."/>
            <person name="Tohge T."/>
            <person name="Quesneville H."/>
            <person name="Alseekh S."/>
            <person name="Sorensen I."/>
            <person name="Lichtenstein G."/>
            <person name="Fich E.A."/>
            <person name="Conte M."/>
            <person name="Keller H."/>
            <person name="Schneeberger K."/>
            <person name="Schwacke R."/>
            <person name="Ofner I."/>
            <person name="Vrebalov J."/>
            <person name="Xu Y."/>
            <person name="Osorio S."/>
            <person name="Aflitos S.A."/>
            <person name="Schijlen E."/>
            <person name="Jimenez-Gomez J.M."/>
            <person name="Ryngajllo M."/>
            <person name="Kimura S."/>
            <person name="Kumar R."/>
            <person name="Koenig D."/>
            <person name="Headland L.R."/>
            <person name="Maloof J.N."/>
            <person name="Sinha N."/>
            <person name="van Ham R.C."/>
            <person name="Lankhorst R.K."/>
            <person name="Mao L."/>
            <person name="Vogel A."/>
            <person name="Arsova B."/>
            <person name="Panstruga R."/>
            <person name="Fei Z."/>
            <person name="Rose J.K."/>
            <person name="Zamir D."/>
            <person name="Carrari F."/>
            <person name="Giovannoni J.J."/>
            <person name="Weigel D."/>
            <person name="Usadel B."/>
            <person name="Fernie A.R."/>
        </authorList>
    </citation>
    <scope>NUCLEOTIDE SEQUENCE [LARGE SCALE GENOMIC DNA]</scope>
    <source>
        <strain evidence="7">cv. LA0716</strain>
    </source>
</reference>
<evidence type="ECO:0000256" key="3">
    <source>
        <dbReference type="ARBA" id="ARBA00014063"/>
    </source>
</evidence>
<comment type="function">
    <text evidence="1">Responsible for the release of ribosomes from messenger RNA at the termination of chloroplastic protein biosynthesis.</text>
</comment>
<dbReference type="InterPro" id="IPR023584">
    <property type="entry name" value="Ribosome_recyc_fac_dom"/>
</dbReference>
<evidence type="ECO:0000313" key="7">
    <source>
        <dbReference type="Proteomes" id="UP000694930"/>
    </source>
</evidence>
<organism evidence="7 8">
    <name type="scientific">Solanum pennellii</name>
    <name type="common">Tomato</name>
    <name type="synonym">Lycopersicon pennellii</name>
    <dbReference type="NCBI Taxonomy" id="28526"/>
    <lineage>
        <taxon>Eukaryota</taxon>
        <taxon>Viridiplantae</taxon>
        <taxon>Streptophyta</taxon>
        <taxon>Embryophyta</taxon>
        <taxon>Tracheophyta</taxon>
        <taxon>Spermatophyta</taxon>
        <taxon>Magnoliopsida</taxon>
        <taxon>eudicotyledons</taxon>
        <taxon>Gunneridae</taxon>
        <taxon>Pentapetalae</taxon>
        <taxon>asterids</taxon>
        <taxon>lamiids</taxon>
        <taxon>Solanales</taxon>
        <taxon>Solanaceae</taxon>
        <taxon>Solanoideae</taxon>
        <taxon>Solaneae</taxon>
        <taxon>Solanum</taxon>
        <taxon>Solanum subgen. Lycopersicon</taxon>
    </lineage>
</organism>
<feature type="domain" description="Ribosome recycling factor" evidence="6">
    <location>
        <begin position="104"/>
        <end position="219"/>
    </location>
</feature>
<evidence type="ECO:0000256" key="5">
    <source>
        <dbReference type="ARBA" id="ARBA00032397"/>
    </source>
</evidence>
<accession>A0ABM1UZS3</accession>
<name>A0ABM1UZS3_SOLPN</name>
<dbReference type="InterPro" id="IPR036191">
    <property type="entry name" value="RRF_sf"/>
</dbReference>
<dbReference type="Proteomes" id="UP000694930">
    <property type="component" value="Chromosome 11"/>
</dbReference>